<feature type="transmembrane region" description="Helical" evidence="1">
    <location>
        <begin position="7"/>
        <end position="30"/>
    </location>
</feature>
<evidence type="ECO:0000313" key="2">
    <source>
        <dbReference type="EMBL" id="PWG02166.1"/>
    </source>
</evidence>
<keyword evidence="1" id="KW-0472">Membrane</keyword>
<protein>
    <recommendedName>
        <fullName evidence="4">DUF1440 domain-containing protein</fullName>
    </recommendedName>
</protein>
<keyword evidence="3" id="KW-1185">Reference proteome</keyword>
<proteinExistence type="predicted"/>
<organism evidence="2 3">
    <name type="scientific">Allosphingosinicella humi</name>
    <dbReference type="NCBI Taxonomy" id="2068657"/>
    <lineage>
        <taxon>Bacteria</taxon>
        <taxon>Pseudomonadati</taxon>
        <taxon>Pseudomonadota</taxon>
        <taxon>Alphaproteobacteria</taxon>
        <taxon>Sphingomonadales</taxon>
        <taxon>Sphingomonadaceae</taxon>
        <taxon>Allosphingosinicella</taxon>
    </lineage>
</organism>
<feature type="transmembrane region" description="Helical" evidence="1">
    <location>
        <begin position="92"/>
        <end position="115"/>
    </location>
</feature>
<dbReference type="RefSeq" id="WP_109270306.1">
    <property type="nucleotide sequence ID" value="NZ_QFFF01000001.1"/>
</dbReference>
<name>A0A2U2J1G8_9SPHN</name>
<dbReference type="AlphaFoldDB" id="A0A2U2J1G8"/>
<feature type="transmembrane region" description="Helical" evidence="1">
    <location>
        <begin position="127"/>
        <end position="147"/>
    </location>
</feature>
<keyword evidence="1" id="KW-1133">Transmembrane helix</keyword>
<dbReference type="EMBL" id="QFFF01000001">
    <property type="protein sequence ID" value="PWG02166.1"/>
    <property type="molecule type" value="Genomic_DNA"/>
</dbReference>
<comment type="caution">
    <text evidence="2">The sequence shown here is derived from an EMBL/GenBank/DDBJ whole genome shotgun (WGS) entry which is preliminary data.</text>
</comment>
<dbReference type="Proteomes" id="UP000245916">
    <property type="component" value="Unassembled WGS sequence"/>
</dbReference>
<feature type="transmembrane region" description="Helical" evidence="1">
    <location>
        <begin position="57"/>
        <end position="80"/>
    </location>
</feature>
<gene>
    <name evidence="2" type="ORF">DF286_04255</name>
</gene>
<reference evidence="2 3" key="1">
    <citation type="submission" date="2018-05" db="EMBL/GenBank/DDBJ databases">
        <title>Genome of Sphingosinicella humi QZX222.</title>
        <authorList>
            <person name="Qiao Z."/>
            <person name="Wang G."/>
        </authorList>
    </citation>
    <scope>NUCLEOTIDE SEQUENCE [LARGE SCALE GENOMIC DNA]</scope>
    <source>
        <strain evidence="2 3">QZX222</strain>
    </source>
</reference>
<evidence type="ECO:0000256" key="1">
    <source>
        <dbReference type="SAM" id="Phobius"/>
    </source>
</evidence>
<evidence type="ECO:0000313" key="3">
    <source>
        <dbReference type="Proteomes" id="UP000245916"/>
    </source>
</evidence>
<keyword evidence="1" id="KW-0812">Transmembrane</keyword>
<dbReference type="OrthoDB" id="118190at2"/>
<sequence>MKGIAEPIAVGTVVAGTLDLSAAILSAWILKGQSAGDVLRGIAAGPFGDVMRDGGPLAALAGLIIHYGIMAVIAAVFMIAARARPALVRHPVPIGLAYGALTYIVMYWIVLPARWPAIFPITTPSSVLLSLAFQLFFVGLPIALIAARYQMRGLERDSTAS</sequence>
<accession>A0A2U2J1G8</accession>
<evidence type="ECO:0008006" key="4">
    <source>
        <dbReference type="Google" id="ProtNLM"/>
    </source>
</evidence>